<dbReference type="AlphaFoldDB" id="A0A382S4Y7"/>
<proteinExistence type="predicted"/>
<dbReference type="EMBL" id="UINC01125835">
    <property type="protein sequence ID" value="SVD03941.1"/>
    <property type="molecule type" value="Genomic_DNA"/>
</dbReference>
<gene>
    <name evidence="1" type="ORF">METZ01_LOCUS356795</name>
</gene>
<evidence type="ECO:0000313" key="1">
    <source>
        <dbReference type="EMBL" id="SVD03941.1"/>
    </source>
</evidence>
<sequence length="61" mass="7529">KNLDYITDLVKRKKIDYDHMAKSQEYKYSREFSLKTVSMNYMPAFLQENSNKYSEWFDFDK</sequence>
<reference evidence="1" key="1">
    <citation type="submission" date="2018-05" db="EMBL/GenBank/DDBJ databases">
        <authorList>
            <person name="Lanie J.A."/>
            <person name="Ng W.-L."/>
            <person name="Kazmierczak K.M."/>
            <person name="Andrzejewski T.M."/>
            <person name="Davidsen T.M."/>
            <person name="Wayne K.J."/>
            <person name="Tettelin H."/>
            <person name="Glass J.I."/>
            <person name="Rusch D."/>
            <person name="Podicherti R."/>
            <person name="Tsui H.-C.T."/>
            <person name="Winkler M.E."/>
        </authorList>
    </citation>
    <scope>NUCLEOTIDE SEQUENCE</scope>
</reference>
<organism evidence="1">
    <name type="scientific">marine metagenome</name>
    <dbReference type="NCBI Taxonomy" id="408172"/>
    <lineage>
        <taxon>unclassified sequences</taxon>
        <taxon>metagenomes</taxon>
        <taxon>ecological metagenomes</taxon>
    </lineage>
</organism>
<protein>
    <submittedName>
        <fullName evidence="1">Uncharacterized protein</fullName>
    </submittedName>
</protein>
<accession>A0A382S4Y7</accession>
<feature type="non-terminal residue" evidence="1">
    <location>
        <position position="1"/>
    </location>
</feature>
<name>A0A382S4Y7_9ZZZZ</name>